<dbReference type="OrthoDB" id="9789782at2"/>
<sequence>MSVKAGWAYVFLVAAVLLGATALRVADPFFLQALRLVAFDSYQRLEPQAYDPDLPVRIVDIDEASLAEVGQWPWSRSTIAGMLQNLFAAGAVTVAFDVLFTEPDQTSPEQVVKRLTPEEAALLEPILVNRPGHDAMLAQAIGLGPTVLATVLNGGETGRPPSKAGFAIAGDDPLPFIPAFSGNVNNLPGLEEAASGIGSINWIPDRDQVVRRLPLVYRQGDQLVPTLAMETLRVAQGASTYILKASNASGETAFGASTGLNNIKVGDLEIPTNADGGLLLQFRPSNPAAFIPARSVVSGDFDPNAVAGRIVLVGSSAAGLNDLQATPIDAALPGVEVQAQAIEHLIAGRSLTRPDHALALELLFVLVAGVILAFFLPRISAGASALIGAVAIAGVFIGGWASYLYAGLLLDPTYPALAIFALVGSATLYIYRRVEQQRGEVRRAFGHYVSPDVVDELIANPDRLELGGEVRELTLLFCDVRNFTSISERMTAHELTQFINGLLSPLSEIILKHRGTIDKYMGDAIMAFWNAPIDDPAHARNASLAAMEMATKMAELNRDWQAEAEAAGRPYHPVAIGIGINTGNCCVGNLGSTIRFDYSAIGDDVNLASRVEGLSKVYGLTIVIGESTFAGVGEPALELDLIRVKGRSQPSRLYTLQGALGVSDEQFARLQPSHEAMLAAYRARDWDGADAAIATCRSVEVPALDKYYELYASRIAVWRQNPPPTDWDGVFTATEK</sequence>
<dbReference type="CDD" id="cd07302">
    <property type="entry name" value="CHD"/>
    <property type="match status" value="1"/>
</dbReference>
<organism evidence="3 4">
    <name type="scientific">Bauldia litoralis</name>
    <dbReference type="NCBI Taxonomy" id="665467"/>
    <lineage>
        <taxon>Bacteria</taxon>
        <taxon>Pseudomonadati</taxon>
        <taxon>Pseudomonadota</taxon>
        <taxon>Alphaproteobacteria</taxon>
        <taxon>Hyphomicrobiales</taxon>
        <taxon>Kaistiaceae</taxon>
        <taxon>Bauldia</taxon>
    </lineage>
</organism>
<keyword evidence="1" id="KW-0812">Transmembrane</keyword>
<dbReference type="SMART" id="SM00044">
    <property type="entry name" value="CYCc"/>
    <property type="match status" value="1"/>
</dbReference>
<dbReference type="EMBL" id="FMXQ01000002">
    <property type="protein sequence ID" value="SDB13869.1"/>
    <property type="molecule type" value="Genomic_DNA"/>
</dbReference>
<dbReference type="GO" id="GO:0004016">
    <property type="term" value="F:adenylate cyclase activity"/>
    <property type="evidence" value="ECO:0007669"/>
    <property type="project" value="UniProtKB-ARBA"/>
</dbReference>
<feature type="transmembrane region" description="Helical" evidence="1">
    <location>
        <begin position="383"/>
        <end position="406"/>
    </location>
</feature>
<dbReference type="GO" id="GO:0006171">
    <property type="term" value="P:cAMP biosynthetic process"/>
    <property type="evidence" value="ECO:0007669"/>
    <property type="project" value="TreeGrafter"/>
</dbReference>
<feature type="domain" description="Guanylate cyclase" evidence="2">
    <location>
        <begin position="474"/>
        <end position="612"/>
    </location>
</feature>
<dbReference type="SMART" id="SM01080">
    <property type="entry name" value="CHASE2"/>
    <property type="match status" value="1"/>
</dbReference>
<accession>A0A1G6B049</accession>
<dbReference type="Proteomes" id="UP000199071">
    <property type="component" value="Unassembled WGS sequence"/>
</dbReference>
<feature type="transmembrane region" description="Helical" evidence="1">
    <location>
        <begin position="412"/>
        <end position="431"/>
    </location>
</feature>
<evidence type="ECO:0000313" key="4">
    <source>
        <dbReference type="Proteomes" id="UP000199071"/>
    </source>
</evidence>
<dbReference type="PANTHER" id="PTHR43081:SF1">
    <property type="entry name" value="ADENYLATE CYCLASE, TERMINAL-DIFFERENTIATION SPECIFIC"/>
    <property type="match status" value="1"/>
</dbReference>
<keyword evidence="4" id="KW-1185">Reference proteome</keyword>
<dbReference type="STRING" id="665467.SAMN02982931_01048"/>
<dbReference type="InterPro" id="IPR001054">
    <property type="entry name" value="A/G_cyclase"/>
</dbReference>
<dbReference type="AlphaFoldDB" id="A0A1G6B049"/>
<feature type="transmembrane region" description="Helical" evidence="1">
    <location>
        <begin position="357"/>
        <end position="376"/>
    </location>
</feature>
<keyword evidence="1" id="KW-1133">Transmembrane helix</keyword>
<dbReference type="PANTHER" id="PTHR43081">
    <property type="entry name" value="ADENYLATE CYCLASE, TERMINAL-DIFFERENTIATION SPECIFIC-RELATED"/>
    <property type="match status" value="1"/>
</dbReference>
<dbReference type="PROSITE" id="PS50125">
    <property type="entry name" value="GUANYLATE_CYCLASE_2"/>
    <property type="match status" value="1"/>
</dbReference>
<evidence type="ECO:0000313" key="3">
    <source>
        <dbReference type="EMBL" id="SDB13869.1"/>
    </source>
</evidence>
<gene>
    <name evidence="3" type="ORF">SAMN02982931_01048</name>
</gene>
<dbReference type="RefSeq" id="WP_090875225.1">
    <property type="nucleotide sequence ID" value="NZ_FMXQ01000002.1"/>
</dbReference>
<evidence type="ECO:0000256" key="1">
    <source>
        <dbReference type="SAM" id="Phobius"/>
    </source>
</evidence>
<reference evidence="3 4" key="1">
    <citation type="submission" date="2016-10" db="EMBL/GenBank/DDBJ databases">
        <authorList>
            <person name="de Groot N.N."/>
        </authorList>
    </citation>
    <scope>NUCLEOTIDE SEQUENCE [LARGE SCALE GENOMIC DNA]</scope>
    <source>
        <strain evidence="3 4">ATCC 35022</strain>
    </source>
</reference>
<dbReference type="InterPro" id="IPR050697">
    <property type="entry name" value="Adenylyl/Guanylyl_Cyclase_3/4"/>
</dbReference>
<dbReference type="GO" id="GO:0035556">
    <property type="term" value="P:intracellular signal transduction"/>
    <property type="evidence" value="ECO:0007669"/>
    <property type="project" value="InterPro"/>
</dbReference>
<dbReference type="Pfam" id="PF05226">
    <property type="entry name" value="CHASE2"/>
    <property type="match status" value="1"/>
</dbReference>
<dbReference type="Gene3D" id="3.30.70.1230">
    <property type="entry name" value="Nucleotide cyclase"/>
    <property type="match status" value="1"/>
</dbReference>
<proteinExistence type="predicted"/>
<dbReference type="SUPFAM" id="SSF55073">
    <property type="entry name" value="Nucleotide cyclase"/>
    <property type="match status" value="1"/>
</dbReference>
<dbReference type="Pfam" id="PF00211">
    <property type="entry name" value="Guanylate_cyc"/>
    <property type="match status" value="1"/>
</dbReference>
<keyword evidence="1" id="KW-0472">Membrane</keyword>
<evidence type="ECO:0000259" key="2">
    <source>
        <dbReference type="PROSITE" id="PS50125"/>
    </source>
</evidence>
<dbReference type="InterPro" id="IPR029787">
    <property type="entry name" value="Nucleotide_cyclase"/>
</dbReference>
<dbReference type="InterPro" id="IPR007890">
    <property type="entry name" value="CHASE2"/>
</dbReference>
<name>A0A1G6B049_9HYPH</name>
<protein>
    <submittedName>
        <fullName evidence="3">Adenylate cyclase</fullName>
    </submittedName>
</protein>